<dbReference type="SUPFAM" id="SSF54001">
    <property type="entry name" value="Cysteine proteinases"/>
    <property type="match status" value="1"/>
</dbReference>
<feature type="region of interest" description="Disordered" evidence="1">
    <location>
        <begin position="423"/>
        <end position="448"/>
    </location>
</feature>
<feature type="compositionally biased region" description="Basic and acidic residues" evidence="1">
    <location>
        <begin position="485"/>
        <end position="494"/>
    </location>
</feature>
<dbReference type="PANTHER" id="PTHR47331">
    <property type="entry name" value="PHD-TYPE DOMAIN-CONTAINING PROTEIN"/>
    <property type="match status" value="1"/>
</dbReference>
<evidence type="ECO:0000256" key="1">
    <source>
        <dbReference type="SAM" id="MobiDB-lite"/>
    </source>
</evidence>
<name>A0A2B4R9P8_STYPI</name>
<organism evidence="3 4">
    <name type="scientific">Stylophora pistillata</name>
    <name type="common">Smooth cauliflower coral</name>
    <dbReference type="NCBI Taxonomy" id="50429"/>
    <lineage>
        <taxon>Eukaryota</taxon>
        <taxon>Metazoa</taxon>
        <taxon>Cnidaria</taxon>
        <taxon>Anthozoa</taxon>
        <taxon>Hexacorallia</taxon>
        <taxon>Scleractinia</taxon>
        <taxon>Astrocoeniina</taxon>
        <taxon>Pocilloporidae</taxon>
        <taxon>Stylophora</taxon>
    </lineage>
</organism>
<feature type="region of interest" description="Disordered" evidence="1">
    <location>
        <begin position="469"/>
        <end position="494"/>
    </location>
</feature>
<dbReference type="InterPro" id="IPR038765">
    <property type="entry name" value="Papain-like_cys_pep_sf"/>
</dbReference>
<evidence type="ECO:0000259" key="2">
    <source>
        <dbReference type="PROSITE" id="PS50802"/>
    </source>
</evidence>
<dbReference type="CDD" id="cd00304">
    <property type="entry name" value="RT_like"/>
    <property type="match status" value="1"/>
</dbReference>
<dbReference type="PANTHER" id="PTHR47331:SF7">
    <property type="match status" value="1"/>
</dbReference>
<dbReference type="AlphaFoldDB" id="A0A2B4R9P8"/>
<keyword evidence="4" id="KW-1185">Reference proteome</keyword>
<feature type="compositionally biased region" description="Basic and acidic residues" evidence="1">
    <location>
        <begin position="838"/>
        <end position="848"/>
    </location>
</feature>
<feature type="region of interest" description="Disordered" evidence="1">
    <location>
        <begin position="998"/>
        <end position="1023"/>
    </location>
</feature>
<reference evidence="4" key="1">
    <citation type="journal article" date="2017" name="bioRxiv">
        <title>Comparative analysis of the genomes of Stylophora pistillata and Acropora digitifera provides evidence for extensive differences between species of corals.</title>
        <authorList>
            <person name="Voolstra C.R."/>
            <person name="Li Y."/>
            <person name="Liew Y.J."/>
            <person name="Baumgarten S."/>
            <person name="Zoccola D."/>
            <person name="Flot J.-F."/>
            <person name="Tambutte S."/>
            <person name="Allemand D."/>
            <person name="Aranda M."/>
        </authorList>
    </citation>
    <scope>NUCLEOTIDE SEQUENCE [LARGE SCALE GENOMIC DNA]</scope>
</reference>
<dbReference type="PROSITE" id="PS50802">
    <property type="entry name" value="OTU"/>
    <property type="match status" value="1"/>
</dbReference>
<protein>
    <recommendedName>
        <fullName evidence="2">OTU domain-containing protein</fullName>
    </recommendedName>
</protein>
<comment type="caution">
    <text evidence="3">The sequence shown here is derived from an EMBL/GenBank/DDBJ whole genome shotgun (WGS) entry which is preliminary data.</text>
</comment>
<evidence type="ECO:0000313" key="3">
    <source>
        <dbReference type="EMBL" id="PFX13533.1"/>
    </source>
</evidence>
<dbReference type="CDD" id="cd22744">
    <property type="entry name" value="OTU"/>
    <property type="match status" value="1"/>
</dbReference>
<dbReference type="Pfam" id="PF02338">
    <property type="entry name" value="OTU"/>
    <property type="match status" value="1"/>
</dbReference>
<feature type="compositionally biased region" description="Polar residues" evidence="1">
    <location>
        <begin position="998"/>
        <end position="1010"/>
    </location>
</feature>
<accession>A0A2B4R9P8</accession>
<evidence type="ECO:0000313" key="4">
    <source>
        <dbReference type="Proteomes" id="UP000225706"/>
    </source>
</evidence>
<dbReference type="EMBL" id="LSMT01000954">
    <property type="protein sequence ID" value="PFX13533.1"/>
    <property type="molecule type" value="Genomic_DNA"/>
</dbReference>
<sequence>MVTPSPEEIDGNMQMFLAKWERHLSYLSLDALQNIRRHIIKGCCSGIPPGGGTNLNERLHKSLKTSLLCGATTISPELAVAVLTVVFYAWNFKRDPDAKKHCSNARIFPVTPIELHSEEEINNDMFQVERRSKTAGYKPDVPITMNIPQAPDIGIKTSSFENLKRMLVKMHPQQCENIALQMDLDKECLQRNLSSFSLEIDNIAGDGNCCFASIITEVSKSMAGNGTNNETFKQHITSLGLGKGIQQDTELLRQLFCTEIRENLQKYQSWVDFNVEEELLKFSQTGWFDSSLGDLCVFACCNMLKMPIVVITSLPTTPCIPFILNDVLKAEPIYIAFKHSYPGHYDATKEIKPCKEDVRMNKGCNCDLMSKQRGKEVTSSCENSRSMSVKMGVDCSRFCSCLQCKNFTEQYRQKTSTNRNTFTDILAGEGPSGRMTRQRQSQKDPQRLTNLFSPRHTIRIGTWNVRSMYQTGTKEGPPQEYLEEGYGKRDEGPREELEGAATAGRKEASVAAYNGKHYKQLHGTAMGSPVSVVIAEIVMQNIEERALSTCRQTIPLWLRYVDDTFTAVRHDEIDAFHNHLNEQNTDIQFTREVEENGKLPFLDCLPLGICVEHKKNTFITHAQTGSVKLVTLIKGIVNYLGHLGLLYKAFSRHMKHQTAPKRSLPQAIELLEELDSYLETITEIALSYSNEVNDTSTDKPSGPQGTTSNQTKRSANMILNGLKYLEALVKEHNPGLAIDLYSCLTVQVENLHAIGHFKDQFPTLLQYARNLTKTVYESIKRVVPWSAYYFTHDKSYHPTLRQSTPINAIPKLEHLNARRELNRQGKDLMIEWTTNDGKGARQREETVKQETPTPQKPLNPGATPFSPGQTTRTSELTDRMECLIQFMAKRELISNKIEKFDNRPENYTTWKAAFRNMTREVNITASEELALMIEHTTGAASLGPSHKPSKRPCSLNTGSVFAALRQPIIWLRTVRQLSNTANIKATSTWQLYYTQGPSTSQQQKLGSSKRPTSKARRQSKFQPVAQRYEEAQPGVDNQSNGSLAKTKLFDLLKLNGEAKPHTLKTCSGTSQVSGRLAHDLIIESLDGTRSYTLPVLTECEAIPDSREEIPTPNVVRALPHLQPIADEIPELCLGAEILLLLGRDAALLHKIHESRNGPKNAPWAQRLDLGWVVIGNTCLDGAHKPNKMSAYRTQILHNGRPSCLLPCTNWLRRKHCPLADSTAYLVTDKKKGAFVKGKFQDGLGDNVFA</sequence>
<feature type="domain" description="OTU" evidence="2">
    <location>
        <begin position="198"/>
        <end position="351"/>
    </location>
</feature>
<gene>
    <name evidence="3" type="ORF">AWC38_SpisGene22377</name>
</gene>
<proteinExistence type="predicted"/>
<dbReference type="Proteomes" id="UP000225706">
    <property type="component" value="Unassembled WGS sequence"/>
</dbReference>
<feature type="region of interest" description="Disordered" evidence="1">
    <location>
        <begin position="692"/>
        <end position="712"/>
    </location>
</feature>
<dbReference type="OrthoDB" id="6147340at2759"/>
<dbReference type="InterPro" id="IPR003323">
    <property type="entry name" value="OTU_dom"/>
</dbReference>
<dbReference type="Gene3D" id="3.90.70.80">
    <property type="match status" value="1"/>
</dbReference>
<feature type="region of interest" description="Disordered" evidence="1">
    <location>
        <begin position="834"/>
        <end position="874"/>
    </location>
</feature>